<protein>
    <recommendedName>
        <fullName evidence="5">polynucleotide adenylyltransferase</fullName>
        <ecNumber evidence="5">2.7.7.19</ecNumber>
    </recommendedName>
</protein>
<dbReference type="Pfam" id="PF00078">
    <property type="entry name" value="RVT_1"/>
    <property type="match status" value="1"/>
</dbReference>
<dbReference type="InterPro" id="IPR007012">
    <property type="entry name" value="PolA_pol_cen_dom"/>
</dbReference>
<dbReference type="GO" id="GO:0046872">
    <property type="term" value="F:metal ion binding"/>
    <property type="evidence" value="ECO:0007669"/>
    <property type="project" value="UniProtKB-KW"/>
</dbReference>
<evidence type="ECO:0000256" key="11">
    <source>
        <dbReference type="ARBA" id="ARBA00022842"/>
    </source>
</evidence>
<dbReference type="InterPro" id="IPR000477">
    <property type="entry name" value="RT_dom"/>
</dbReference>
<evidence type="ECO:0000259" key="17">
    <source>
        <dbReference type="Pfam" id="PF04928"/>
    </source>
</evidence>
<dbReference type="PANTHER" id="PTHR10682:SF10">
    <property type="entry name" value="POLYNUCLEOTIDE ADENYLYLTRANSFERASE"/>
    <property type="match status" value="1"/>
</dbReference>
<dbReference type="OrthoDB" id="412748at2759"/>
<dbReference type="Gene3D" id="1.10.1410.10">
    <property type="match status" value="1"/>
</dbReference>
<evidence type="ECO:0000256" key="5">
    <source>
        <dbReference type="ARBA" id="ARBA00012388"/>
    </source>
</evidence>
<dbReference type="SUPFAM" id="SSF55003">
    <property type="entry name" value="PAP/Archaeal CCA-adding enzyme, C-terminal domain"/>
    <property type="match status" value="1"/>
</dbReference>
<dbReference type="SUPFAM" id="SSF81631">
    <property type="entry name" value="PAP/OAS1 substrate-binding domain"/>
    <property type="match status" value="1"/>
</dbReference>
<accession>A0A016WMH2</accession>
<evidence type="ECO:0000259" key="15">
    <source>
        <dbReference type="Pfam" id="PF03372"/>
    </source>
</evidence>
<dbReference type="PANTHER" id="PTHR10682">
    <property type="entry name" value="POLY A POLYMERASE"/>
    <property type="match status" value="1"/>
</dbReference>
<proteinExistence type="inferred from homology"/>
<evidence type="ECO:0000256" key="2">
    <source>
        <dbReference type="ARBA" id="ARBA00001946"/>
    </source>
</evidence>
<evidence type="ECO:0000256" key="12">
    <source>
        <dbReference type="ARBA" id="ARBA00023242"/>
    </source>
</evidence>
<evidence type="ECO:0000259" key="16">
    <source>
        <dbReference type="Pfam" id="PF04926"/>
    </source>
</evidence>
<dbReference type="GO" id="GO:0005634">
    <property type="term" value="C:nucleus"/>
    <property type="evidence" value="ECO:0007669"/>
    <property type="project" value="UniProtKB-SubCell"/>
</dbReference>
<organism evidence="19 20">
    <name type="scientific">Ancylostoma ceylanicum</name>
    <dbReference type="NCBI Taxonomy" id="53326"/>
    <lineage>
        <taxon>Eukaryota</taxon>
        <taxon>Metazoa</taxon>
        <taxon>Ecdysozoa</taxon>
        <taxon>Nematoda</taxon>
        <taxon>Chromadorea</taxon>
        <taxon>Rhabditida</taxon>
        <taxon>Rhabditina</taxon>
        <taxon>Rhabditomorpha</taxon>
        <taxon>Strongyloidea</taxon>
        <taxon>Ancylostomatidae</taxon>
        <taxon>Ancylostomatinae</taxon>
        <taxon>Ancylostoma</taxon>
    </lineage>
</organism>
<keyword evidence="9" id="KW-0547">Nucleotide-binding</keyword>
<keyword evidence="11" id="KW-0460">Magnesium</keyword>
<reference evidence="20" key="1">
    <citation type="journal article" date="2015" name="Nat. Genet.">
        <title>The genome and transcriptome of the zoonotic hookworm Ancylostoma ceylanicum identify infection-specific gene families.</title>
        <authorList>
            <person name="Schwarz E.M."/>
            <person name="Hu Y."/>
            <person name="Antoshechkin I."/>
            <person name="Miller M.M."/>
            <person name="Sternberg P.W."/>
            <person name="Aroian R.V."/>
        </authorList>
    </citation>
    <scope>NUCLEOTIDE SEQUENCE</scope>
    <source>
        <strain evidence="20">HY135</strain>
    </source>
</reference>
<dbReference type="Pfam" id="PF03372">
    <property type="entry name" value="Exo_endo_phos"/>
    <property type="match status" value="1"/>
</dbReference>
<evidence type="ECO:0000259" key="18">
    <source>
        <dbReference type="Pfam" id="PF20750"/>
    </source>
</evidence>
<dbReference type="InterPro" id="IPR007010">
    <property type="entry name" value="PolA_pol_RNA-bd_dom"/>
</dbReference>
<dbReference type="SUPFAM" id="SSF56219">
    <property type="entry name" value="DNase I-like"/>
    <property type="match status" value="1"/>
</dbReference>
<keyword evidence="7" id="KW-0808">Transferase</keyword>
<dbReference type="InterPro" id="IPR036691">
    <property type="entry name" value="Endo/exonu/phosph_ase_sf"/>
</dbReference>
<sequence>MGLAETRIPGRGRLDLQSGFSLYYSGNTGRTNSGVGFYVHSSLVSQCRCFYHSERIIEILIKLKRRKSIRIIQVHAPHSSYEDREYEDFLDNLAHAIDERRSAHLVILGDFNATPGPRELQERYIGVNAAEPRNHRGRMLAEFCEERHLFIANTFFKKKLHRRWTWMNDALGLKKEIDHVLVRNIHDVRDVGVLSSVNTGSDHRLVRCTLHLTQTRRITRPYRGTAVLDKRLLQTFARTQLQSSPLHGDVNEDYVTLTRIINSSTDHATSFQPLPPRVSERTRQLFQLRRVLQYGEKSKFQAVEYAEICKLVRKSLKEDLRTRHLAIFCKAVQSGQFRGGRKELVYARRPRTLLCLTTNRTSSSCSDPLTETMKTVKSFYDNLYHSSHGPQQPPSGPICIRLSPREVEEALKNRKTRSSPGSDRVLSSSLRPLCTILANPVCSFINKIFETKVVPDKLAFAEMILLYKSGDPTNVANYRPISLLSTIYKVITKALNTRLEKAANDLAILPQEQAGFRKRFSTVHHIHTLNMLLEKSVNPNPYQPDQSHTTIYALNTIDFRNRGFRIDGKRLPFPAYADDIVLLSNDRNELENMALDLSKASKQIGLTINLEKTKWMKLNNTTDIEEELIEIEGQTIERVREYVYLGQVISQPRNQLKEIRRRIQAGRSIFFRHRMFLKSRSVALDLKRKFVNTCILPAVLYGCETWTWTKETALTLRSAQRRLERAMLGVRLIDRRLNNPSLQNLRGFYGIPYLQYIYRNCAKMGLRYKMDTIFVFSTSENPNMSKENGLGEARETPCLGVSQPISKALPDARDLRLTAQLVECLKNFNLFETDEEMHARIEVLRKLNSLVKIWVRKVSESKLPPEMCENVGGKLFTFGSYRLGVHTRGCRVADEILRLVPYPESFALCLRAIKLWAKNHGIYSNVLGFLGGVTWAILVARTCQLYPNASPSKLLLKFFLVFVTWEWPLPVVLKDMDSANRPDIGNLQELVWDPRIRGSDRFHLMPILTPAFPEQNSTFNVTNSTRSIMINEMKEGKGNRDETVQSVSPKRAPVWTLSAIATAVVSAGRLAFPTAVVSAGRSPLRSALPRTRLEIMKDIYEGRAEWSKLFEEVNFFTRYKHFISLTCAAKNEEDHLIFCGFVESKIRHLIGALERNQGISLAHINPRQYKPLPSAVPQFGSGYENPVCTLWFIGLEFDRAMAKAFDLTVEISQFHHIIVTTGIKMKQYNEYMKLAHEVLSNKLDKRSTYNFADINVLN</sequence>
<comment type="catalytic activity">
    <reaction evidence="13">
        <text>RNA(n) + ATP = RNA(n)-3'-adenine ribonucleotide + diphosphate</text>
        <dbReference type="Rhea" id="RHEA:11332"/>
        <dbReference type="Rhea" id="RHEA-COMP:14527"/>
        <dbReference type="Rhea" id="RHEA-COMP:17347"/>
        <dbReference type="ChEBI" id="CHEBI:30616"/>
        <dbReference type="ChEBI" id="CHEBI:33019"/>
        <dbReference type="ChEBI" id="CHEBI:140395"/>
        <dbReference type="ChEBI" id="CHEBI:173115"/>
        <dbReference type="EC" id="2.7.7.19"/>
    </reaction>
</comment>
<dbReference type="GO" id="GO:0031123">
    <property type="term" value="P:RNA 3'-end processing"/>
    <property type="evidence" value="ECO:0007669"/>
    <property type="project" value="InterPro"/>
</dbReference>
<feature type="domain" description="Poly(A) polymerase central" evidence="17">
    <location>
        <begin position="906"/>
        <end position="1042"/>
    </location>
</feature>
<dbReference type="InterPro" id="IPR005135">
    <property type="entry name" value="Endo/exonuclease/phosphatase"/>
</dbReference>
<dbReference type="FunFam" id="1.10.1410.10:FF:000001">
    <property type="entry name" value="Putative poly(A) polymerase gamma"/>
    <property type="match status" value="1"/>
</dbReference>
<comment type="caution">
    <text evidence="19">The sequence shown here is derived from an EMBL/GenBank/DDBJ whole genome shotgun (WGS) entry which is preliminary data.</text>
</comment>
<keyword evidence="12" id="KW-0539">Nucleus</keyword>
<dbReference type="GO" id="GO:0006397">
    <property type="term" value="P:mRNA processing"/>
    <property type="evidence" value="ECO:0007669"/>
    <property type="project" value="UniProtKB-KW"/>
</dbReference>
<dbReference type="Proteomes" id="UP000024635">
    <property type="component" value="Unassembled WGS sequence"/>
</dbReference>
<evidence type="ECO:0000313" key="19">
    <source>
        <dbReference type="EMBL" id="EYC40462.1"/>
    </source>
</evidence>
<feature type="domain" description="Poly(A) polymerase RNA-binding" evidence="16">
    <location>
        <begin position="1114"/>
        <end position="1170"/>
    </location>
</feature>
<dbReference type="Gene3D" id="3.30.70.590">
    <property type="entry name" value="Poly(A) polymerase predicted RNA binding domain"/>
    <property type="match status" value="1"/>
</dbReference>
<evidence type="ECO:0000256" key="8">
    <source>
        <dbReference type="ARBA" id="ARBA00022723"/>
    </source>
</evidence>
<evidence type="ECO:0000256" key="4">
    <source>
        <dbReference type="ARBA" id="ARBA00010912"/>
    </source>
</evidence>
<feature type="domain" description="Endonuclease/exonuclease/phosphatase" evidence="15">
    <location>
        <begin position="2"/>
        <end position="203"/>
    </location>
</feature>
<dbReference type="EC" id="2.7.7.19" evidence="5"/>
<dbReference type="SMR" id="A0A016WMH2"/>
<feature type="domain" description="Poly(A) polymerase nucleotidyltransferase" evidence="18">
    <location>
        <begin position="800"/>
        <end position="888"/>
    </location>
</feature>
<feature type="domain" description="Reverse transcriptase" evidence="14">
    <location>
        <begin position="571"/>
        <end position="647"/>
    </location>
</feature>
<comment type="subcellular location">
    <subcellularLocation>
        <location evidence="3">Nucleus</location>
    </subcellularLocation>
</comment>
<dbReference type="InterPro" id="IPR011068">
    <property type="entry name" value="NuclTrfase_I-like_C"/>
</dbReference>
<evidence type="ECO:0000313" key="20">
    <source>
        <dbReference type="Proteomes" id="UP000024635"/>
    </source>
</evidence>
<name>A0A016WMH2_9BILA</name>
<dbReference type="GO" id="GO:0005524">
    <property type="term" value="F:ATP binding"/>
    <property type="evidence" value="ECO:0007669"/>
    <property type="project" value="UniProtKB-KW"/>
</dbReference>
<evidence type="ECO:0000259" key="14">
    <source>
        <dbReference type="Pfam" id="PF00078"/>
    </source>
</evidence>
<keyword evidence="10" id="KW-0067">ATP-binding</keyword>
<evidence type="ECO:0000256" key="1">
    <source>
        <dbReference type="ARBA" id="ARBA00001936"/>
    </source>
</evidence>
<comment type="cofactor">
    <cofactor evidence="1">
        <name>Mn(2+)</name>
        <dbReference type="ChEBI" id="CHEBI:29035"/>
    </cofactor>
</comment>
<dbReference type="InterPro" id="IPR048840">
    <property type="entry name" value="PolA_pol_NTPase"/>
</dbReference>
<dbReference type="Gene3D" id="3.60.10.10">
    <property type="entry name" value="Endonuclease/exonuclease/phosphatase"/>
    <property type="match status" value="1"/>
</dbReference>
<dbReference type="CDD" id="cd01650">
    <property type="entry name" value="RT_nLTR_like"/>
    <property type="match status" value="1"/>
</dbReference>
<dbReference type="SUPFAM" id="SSF81301">
    <property type="entry name" value="Nucleotidyltransferase"/>
    <property type="match status" value="1"/>
</dbReference>
<dbReference type="GO" id="GO:1990817">
    <property type="term" value="F:poly(A) RNA polymerase activity"/>
    <property type="evidence" value="ECO:0007669"/>
    <property type="project" value="UniProtKB-EC"/>
</dbReference>
<dbReference type="GO" id="GO:0003723">
    <property type="term" value="F:RNA binding"/>
    <property type="evidence" value="ECO:0007669"/>
    <property type="project" value="InterPro"/>
</dbReference>
<keyword evidence="6" id="KW-0507">mRNA processing</keyword>
<evidence type="ECO:0000256" key="7">
    <source>
        <dbReference type="ARBA" id="ARBA00022679"/>
    </source>
</evidence>
<comment type="cofactor">
    <cofactor evidence="2">
        <name>Mg(2+)</name>
        <dbReference type="ChEBI" id="CHEBI:18420"/>
    </cofactor>
</comment>
<keyword evidence="8" id="KW-0479">Metal-binding</keyword>
<dbReference type="Gene3D" id="3.30.460.10">
    <property type="entry name" value="Beta Polymerase, domain 2"/>
    <property type="match status" value="1"/>
</dbReference>
<dbReference type="AlphaFoldDB" id="A0A016WMH2"/>
<gene>
    <name evidence="19" type="primary">Acey_s0611.g636</name>
    <name evidence="19" type="ORF">Y032_0611g636</name>
</gene>
<dbReference type="EMBL" id="JARK01000211">
    <property type="protein sequence ID" value="EYC40462.1"/>
    <property type="molecule type" value="Genomic_DNA"/>
</dbReference>
<dbReference type="Pfam" id="PF20750">
    <property type="entry name" value="PAP_NTPase"/>
    <property type="match status" value="1"/>
</dbReference>
<keyword evidence="20" id="KW-1185">Reference proteome</keyword>
<evidence type="ECO:0000256" key="13">
    <source>
        <dbReference type="ARBA" id="ARBA00048830"/>
    </source>
</evidence>
<evidence type="ECO:0000256" key="6">
    <source>
        <dbReference type="ARBA" id="ARBA00022664"/>
    </source>
</evidence>
<evidence type="ECO:0000256" key="10">
    <source>
        <dbReference type="ARBA" id="ARBA00022840"/>
    </source>
</evidence>
<dbReference type="STRING" id="53326.A0A016WMH2"/>
<evidence type="ECO:0000256" key="9">
    <source>
        <dbReference type="ARBA" id="ARBA00022741"/>
    </source>
</evidence>
<dbReference type="Pfam" id="PF04926">
    <property type="entry name" value="PAP_RNA-bind"/>
    <property type="match status" value="1"/>
</dbReference>
<comment type="similarity">
    <text evidence="4">Belongs to the poly(A) polymerase family.</text>
</comment>
<evidence type="ECO:0000256" key="3">
    <source>
        <dbReference type="ARBA" id="ARBA00004123"/>
    </source>
</evidence>
<dbReference type="Pfam" id="PF04928">
    <property type="entry name" value="PAP_central"/>
    <property type="match status" value="1"/>
</dbReference>
<dbReference type="InterPro" id="IPR043519">
    <property type="entry name" value="NT_sf"/>
</dbReference>